<dbReference type="PANTHER" id="PTHR39452:SF1">
    <property type="entry name" value="CHEY-P PHOSPHATASE CHEX"/>
    <property type="match status" value="1"/>
</dbReference>
<evidence type="ECO:0000256" key="1">
    <source>
        <dbReference type="ARBA" id="ARBA00022500"/>
    </source>
</evidence>
<reference evidence="3 4" key="2">
    <citation type="submission" date="2008-11" db="EMBL/GenBank/DDBJ databases">
        <authorList>
            <person name="Fulton L."/>
            <person name="Clifton S."/>
            <person name="Fulton B."/>
            <person name="Xu J."/>
            <person name="Minx P."/>
            <person name="Pepin K.H."/>
            <person name="Johnson M."/>
            <person name="Bhonagiri V."/>
            <person name="Nash W.E."/>
            <person name="Mardis E.R."/>
            <person name="Wilson R.K."/>
        </authorList>
    </citation>
    <scope>NUCLEOTIDE SEQUENCE [LARGE SCALE GENOMIC DNA]</scope>
    <source>
        <strain evidence="3 4">ATCC 43243</strain>
    </source>
</reference>
<evidence type="ECO:0000313" key="4">
    <source>
        <dbReference type="Proteomes" id="UP000003136"/>
    </source>
</evidence>
<dbReference type="STRING" id="483218.BACPEC_02710"/>
<keyword evidence="4" id="KW-1185">Reference proteome</keyword>
<dbReference type="CDD" id="cd17906">
    <property type="entry name" value="CheX"/>
    <property type="match status" value="1"/>
</dbReference>
<dbReference type="EMBL" id="ABVQ01000037">
    <property type="protein sequence ID" value="EEC56203.1"/>
    <property type="molecule type" value="Genomic_DNA"/>
</dbReference>
<evidence type="ECO:0000313" key="3">
    <source>
        <dbReference type="EMBL" id="EEC56203.1"/>
    </source>
</evidence>
<accession>B7AVG2</accession>
<dbReference type="Gene3D" id="3.40.1550.10">
    <property type="entry name" value="CheC-like"/>
    <property type="match status" value="1"/>
</dbReference>
<dbReference type="eggNOG" id="COG1406">
    <property type="taxonomic scope" value="Bacteria"/>
</dbReference>
<dbReference type="InterPro" id="IPR028051">
    <property type="entry name" value="CheX-like_dom"/>
</dbReference>
<organism evidence="3 4">
    <name type="scientific">[Bacteroides] pectinophilus ATCC 43243</name>
    <dbReference type="NCBI Taxonomy" id="483218"/>
    <lineage>
        <taxon>Bacteria</taxon>
        <taxon>Bacillati</taxon>
        <taxon>Bacillota</taxon>
        <taxon>Clostridia</taxon>
        <taxon>Eubacteriales</taxon>
    </lineage>
</organism>
<gene>
    <name evidence="3" type="ORF">BACPEC_02710</name>
</gene>
<dbReference type="PANTHER" id="PTHR39452">
    <property type="entry name" value="CHEY-P PHOSPHATASE CHEX"/>
    <property type="match status" value="1"/>
</dbReference>
<dbReference type="HOGENOM" id="CLU_116290_1_1_9"/>
<protein>
    <recommendedName>
        <fullName evidence="2">Chemotaxis phosphatase CheX-like domain-containing protein</fullName>
    </recommendedName>
</protein>
<dbReference type="InterPro" id="IPR038756">
    <property type="entry name" value="CheX-like"/>
</dbReference>
<sequence length="163" mass="17616">MEGDTMADFNVNLINPFLMASSSVIRDVCQCELKVGKPYVKGGDFKEDTVMIMIGLTGELRGQVMLVFNEKNALSVVSRMAMMEITEMNELAVSAISELTNMIMGNAATILSTKGIAVDITPPTFCHGSFSVSTAYTKDVCVPLLSDGETFVEVDIAIKGEEE</sequence>
<dbReference type="SUPFAM" id="SSF103039">
    <property type="entry name" value="CheC-like"/>
    <property type="match status" value="1"/>
</dbReference>
<name>B7AVG2_9FIRM</name>
<proteinExistence type="predicted"/>
<dbReference type="GO" id="GO:0006935">
    <property type="term" value="P:chemotaxis"/>
    <property type="evidence" value="ECO:0007669"/>
    <property type="project" value="UniProtKB-KW"/>
</dbReference>
<comment type="caution">
    <text evidence="3">The sequence shown here is derived from an EMBL/GenBank/DDBJ whole genome shotgun (WGS) entry which is preliminary data.</text>
</comment>
<dbReference type="AlphaFoldDB" id="B7AVG2"/>
<reference evidence="3 4" key="1">
    <citation type="submission" date="2008-11" db="EMBL/GenBank/DDBJ databases">
        <title>Draft genome sequence of Bacteroides pectinophilus (ATCC 43243).</title>
        <authorList>
            <person name="Sudarsanam P."/>
            <person name="Ley R."/>
            <person name="Guruge J."/>
            <person name="Turnbaugh P.J."/>
            <person name="Mahowald M."/>
            <person name="Liep D."/>
            <person name="Gordon J."/>
        </authorList>
    </citation>
    <scope>NUCLEOTIDE SEQUENCE [LARGE SCALE GENOMIC DNA]</scope>
    <source>
        <strain evidence="3 4">ATCC 43243</strain>
    </source>
</reference>
<dbReference type="InterPro" id="IPR028976">
    <property type="entry name" value="CheC-like_sf"/>
</dbReference>
<dbReference type="Proteomes" id="UP000003136">
    <property type="component" value="Unassembled WGS sequence"/>
</dbReference>
<feature type="domain" description="Chemotaxis phosphatase CheX-like" evidence="2">
    <location>
        <begin position="51"/>
        <end position="129"/>
    </location>
</feature>
<keyword evidence="1" id="KW-0145">Chemotaxis</keyword>
<dbReference type="Pfam" id="PF13690">
    <property type="entry name" value="CheX"/>
    <property type="match status" value="1"/>
</dbReference>
<evidence type="ECO:0000259" key="2">
    <source>
        <dbReference type="Pfam" id="PF13690"/>
    </source>
</evidence>